<proteinExistence type="inferred from homology"/>
<dbReference type="Pfam" id="PF02092">
    <property type="entry name" value="tRNA_synt_2f"/>
    <property type="match status" value="1"/>
</dbReference>
<keyword evidence="6" id="KW-0067">ATP-binding</keyword>
<keyword evidence="7" id="KW-0648">Protein biosynthesis</keyword>
<dbReference type="PANTHER" id="PTHR30075:SF2">
    <property type="entry name" value="GLYCINE--TRNA LIGASE, CHLOROPLASTIC_MITOCHONDRIAL 2"/>
    <property type="match status" value="1"/>
</dbReference>
<evidence type="ECO:0000256" key="4">
    <source>
        <dbReference type="ARBA" id="ARBA00022598"/>
    </source>
</evidence>
<organism evidence="10 11">
    <name type="scientific">Candidatus Cyrtobacter comes</name>
    <dbReference type="NCBI Taxonomy" id="675776"/>
    <lineage>
        <taxon>Bacteria</taxon>
        <taxon>Pseudomonadati</taxon>
        <taxon>Pseudomonadota</taxon>
        <taxon>Alphaproteobacteria</taxon>
        <taxon>Rickettsiales</taxon>
        <taxon>Candidatus Midichloriaceae</taxon>
        <taxon>Candidatus Cyrtobacter</taxon>
    </lineage>
</organism>
<dbReference type="NCBIfam" id="TIGR00211">
    <property type="entry name" value="glyS"/>
    <property type="match status" value="1"/>
</dbReference>
<dbReference type="GO" id="GO:0016874">
    <property type="term" value="F:ligase activity"/>
    <property type="evidence" value="ECO:0007669"/>
    <property type="project" value="UniProtKB-KW"/>
</dbReference>
<evidence type="ECO:0000256" key="7">
    <source>
        <dbReference type="ARBA" id="ARBA00022917"/>
    </source>
</evidence>
<dbReference type="EMBL" id="JARGYT010000068">
    <property type="protein sequence ID" value="MDZ5762585.1"/>
    <property type="molecule type" value="Genomic_DNA"/>
</dbReference>
<dbReference type="EC" id="6.1.1.14" evidence="3"/>
<comment type="catalytic activity">
    <reaction evidence="9">
        <text>tRNA(Gly) + glycine + ATP = glycyl-tRNA(Gly) + AMP + diphosphate</text>
        <dbReference type="Rhea" id="RHEA:16013"/>
        <dbReference type="Rhea" id="RHEA-COMP:9664"/>
        <dbReference type="Rhea" id="RHEA-COMP:9683"/>
        <dbReference type="ChEBI" id="CHEBI:30616"/>
        <dbReference type="ChEBI" id="CHEBI:33019"/>
        <dbReference type="ChEBI" id="CHEBI:57305"/>
        <dbReference type="ChEBI" id="CHEBI:78442"/>
        <dbReference type="ChEBI" id="CHEBI:78522"/>
        <dbReference type="ChEBI" id="CHEBI:456215"/>
        <dbReference type="EC" id="6.1.1.14"/>
    </reaction>
</comment>
<sequence>MKELLLEIYSEEVPALAQEKGAQTLFSSIVDRLKDKAGVVVSGMFYHTPTRIVIVLNNLPDTIQKKDEMIKGPKVQAPQAHISAFMKKHSISLIDELEIVEGFYYIKKANSEDCLKTELANIIVDSLKDIVWPKSMNWAGYSLKWIRPLKNILCLLQGDIVDLQFGHIKSNNITFGHKFLSNRSIEVISFSDYASKLRNNFVEFDQLKRRSKILDELYNFAEDNNLKLIEDEALIAEIVGITEYPSVLCGEIERRYMLLPEEILIASLKNHQKIFMFRNADGLLASFFAHVINTEYNEEIMHNTKKVITARLNDAEFFFNQDLKKGLDSNISEIKRMVFHEKIGSVYEKSESTKLLAGLIAKQLDLDTQKVDRAAQLAKLDLATEVVGEFPELQGIMGCIYAIHQGEDHEVALAIKEHYMPRGRSDVLPETLIGAVLAMADRLDTLCHMFRIGIKPTGSKDPYALRRAAIGFIRIEEKFSLNIGLESFGILEEVIEFINSKRDMS</sequence>
<evidence type="ECO:0000256" key="6">
    <source>
        <dbReference type="ARBA" id="ARBA00022840"/>
    </source>
</evidence>
<evidence type="ECO:0000256" key="3">
    <source>
        <dbReference type="ARBA" id="ARBA00012829"/>
    </source>
</evidence>
<evidence type="ECO:0000256" key="5">
    <source>
        <dbReference type="ARBA" id="ARBA00022741"/>
    </source>
</evidence>
<protein>
    <recommendedName>
        <fullName evidence="3">glycine--tRNA ligase</fullName>
        <ecNumber evidence="3">6.1.1.14</ecNumber>
    </recommendedName>
</protein>
<dbReference type="InterPro" id="IPR006194">
    <property type="entry name" value="Gly-tRNA-synth_heterodimer"/>
</dbReference>
<keyword evidence="8" id="KW-0030">Aminoacyl-tRNA synthetase</keyword>
<keyword evidence="11" id="KW-1185">Reference proteome</keyword>
<dbReference type="InterPro" id="IPR015944">
    <property type="entry name" value="Gly-tRNA-synth_bsu"/>
</dbReference>
<comment type="subunit">
    <text evidence="2">Tetramer of two alpha and two beta subunits.</text>
</comment>
<keyword evidence="4 10" id="KW-0436">Ligase</keyword>
<gene>
    <name evidence="10" type="ORF">Cyrtocomes_00975</name>
</gene>
<name>A0ABU5L8Z2_9RICK</name>
<evidence type="ECO:0000256" key="1">
    <source>
        <dbReference type="ARBA" id="ARBA00008226"/>
    </source>
</evidence>
<evidence type="ECO:0000313" key="11">
    <source>
        <dbReference type="Proteomes" id="UP001293791"/>
    </source>
</evidence>
<evidence type="ECO:0000313" key="10">
    <source>
        <dbReference type="EMBL" id="MDZ5762585.1"/>
    </source>
</evidence>
<dbReference type="PROSITE" id="PS50861">
    <property type="entry name" value="AA_TRNA_LIGASE_II_GLYAB"/>
    <property type="match status" value="1"/>
</dbReference>
<dbReference type="Proteomes" id="UP001293791">
    <property type="component" value="Unassembled WGS sequence"/>
</dbReference>
<evidence type="ECO:0000256" key="9">
    <source>
        <dbReference type="ARBA" id="ARBA00047937"/>
    </source>
</evidence>
<accession>A0ABU5L8Z2</accession>
<dbReference type="PRINTS" id="PR01045">
    <property type="entry name" value="TRNASYNTHGB"/>
</dbReference>
<reference evidence="10 11" key="1">
    <citation type="submission" date="2023-02" db="EMBL/GenBank/DDBJ databases">
        <title>Host association and intracellularity evolved multiple times independently in the Rickettsiales.</title>
        <authorList>
            <person name="Castelli M."/>
            <person name="Nardi T."/>
            <person name="Gammuto L."/>
            <person name="Bellinzona G."/>
            <person name="Sabaneyeva E."/>
            <person name="Potekhin A."/>
            <person name="Serra V."/>
            <person name="Petroni G."/>
            <person name="Sassera D."/>
        </authorList>
    </citation>
    <scope>NUCLEOTIDE SEQUENCE [LARGE SCALE GENOMIC DNA]</scope>
    <source>
        <strain evidence="10 11">BOD18</strain>
    </source>
</reference>
<evidence type="ECO:0000256" key="8">
    <source>
        <dbReference type="ARBA" id="ARBA00023146"/>
    </source>
</evidence>
<comment type="similarity">
    <text evidence="1">Belongs to the class-II aminoacyl-tRNA synthetase family.</text>
</comment>
<dbReference type="SUPFAM" id="SSF109604">
    <property type="entry name" value="HD-domain/PDEase-like"/>
    <property type="match status" value="1"/>
</dbReference>
<keyword evidence="5" id="KW-0547">Nucleotide-binding</keyword>
<evidence type="ECO:0000256" key="2">
    <source>
        <dbReference type="ARBA" id="ARBA00011209"/>
    </source>
</evidence>
<dbReference type="PANTHER" id="PTHR30075">
    <property type="entry name" value="GLYCYL-TRNA SYNTHETASE"/>
    <property type="match status" value="1"/>
</dbReference>
<comment type="caution">
    <text evidence="10">The sequence shown here is derived from an EMBL/GenBank/DDBJ whole genome shotgun (WGS) entry which is preliminary data.</text>
</comment>